<evidence type="ECO:0000313" key="1">
    <source>
        <dbReference type="EMBL" id="OXB08119.1"/>
    </source>
</evidence>
<reference evidence="1 2" key="1">
    <citation type="submission" date="2016-11" db="EMBL/GenBank/DDBJ databases">
        <title>Whole genomes of Flavobacteriaceae.</title>
        <authorList>
            <person name="Stine C."/>
            <person name="Li C."/>
            <person name="Tadesse D."/>
        </authorList>
    </citation>
    <scope>NUCLEOTIDE SEQUENCE [LARGE SCALE GENOMIC DNA]</scope>
    <source>
        <strain evidence="1 2">CCUG 60112</strain>
    </source>
</reference>
<keyword evidence="2" id="KW-1185">Reference proteome</keyword>
<comment type="caution">
    <text evidence="1">The sequence shown here is derived from an EMBL/GenBank/DDBJ whole genome shotgun (WGS) entry which is preliminary data.</text>
</comment>
<accession>A0ABX4CVM4</accession>
<name>A0ABX4CVM4_9FLAO</name>
<organism evidence="1 2">
    <name type="scientific">Flavobacterium plurextorum</name>
    <dbReference type="NCBI Taxonomy" id="1114867"/>
    <lineage>
        <taxon>Bacteria</taxon>
        <taxon>Pseudomonadati</taxon>
        <taxon>Bacteroidota</taxon>
        <taxon>Flavobacteriia</taxon>
        <taxon>Flavobacteriales</taxon>
        <taxon>Flavobacteriaceae</taxon>
        <taxon>Flavobacterium</taxon>
    </lineage>
</organism>
<sequence>MEIKDLTDRIIEIEEKFNSIIPVLEEKNNKEGFKYRHLYKGIISIQSKISFQPEILFLGINPGEGAFIQKNYKEGNTFYYPKELVDSDKKLELNWLQDNNARQGKWYHGKVKNTFPKQMIDILHYTSKVKCKKEINLSDEEDRKLFIREIADKIVYTNLSPIATKSAKELKIIYNKLSKEDSLKDHWNGTVQNFFRQRTIDLILALQPKLIVCVGNSVYKDLFLKDTAKKDKVFSTTGILKRAGQEHSFKTVVFSRKGTWDTKRISELILNP</sequence>
<evidence type="ECO:0008006" key="3">
    <source>
        <dbReference type="Google" id="ProtNLM"/>
    </source>
</evidence>
<gene>
    <name evidence="1" type="ORF">B0A81_10510</name>
</gene>
<protein>
    <recommendedName>
        <fullName evidence="3">Uracil DNA glycosylase superfamily protein</fullName>
    </recommendedName>
</protein>
<dbReference type="EMBL" id="MUHD01000018">
    <property type="protein sequence ID" value="OXB08119.1"/>
    <property type="molecule type" value="Genomic_DNA"/>
</dbReference>
<proteinExistence type="predicted"/>
<evidence type="ECO:0000313" key="2">
    <source>
        <dbReference type="Proteomes" id="UP000198381"/>
    </source>
</evidence>
<dbReference type="Proteomes" id="UP000198381">
    <property type="component" value="Unassembled WGS sequence"/>
</dbReference>
<dbReference type="RefSeq" id="WP_089057995.1">
    <property type="nucleotide sequence ID" value="NZ_JBIPCL010000001.1"/>
</dbReference>